<name>A0A921KS07_9MICO</name>
<dbReference type="AlphaFoldDB" id="A0A921KS07"/>
<protein>
    <recommendedName>
        <fullName evidence="3">Minor tail protein</fullName>
    </recommendedName>
</protein>
<reference evidence="1" key="1">
    <citation type="journal article" date="2021" name="PeerJ">
        <title>Extensive microbial diversity within the chicken gut microbiome revealed by metagenomics and culture.</title>
        <authorList>
            <person name="Gilroy R."/>
            <person name="Ravi A."/>
            <person name="Getino M."/>
            <person name="Pursley I."/>
            <person name="Horton D.L."/>
            <person name="Alikhan N.F."/>
            <person name="Baker D."/>
            <person name="Gharbi K."/>
            <person name="Hall N."/>
            <person name="Watson M."/>
            <person name="Adriaenssens E.M."/>
            <person name="Foster-Nyarko E."/>
            <person name="Jarju S."/>
            <person name="Secka A."/>
            <person name="Antonio M."/>
            <person name="Oren A."/>
            <person name="Chaudhuri R.R."/>
            <person name="La Ragione R."/>
            <person name="Hildebrand F."/>
            <person name="Pallen M.J."/>
        </authorList>
    </citation>
    <scope>NUCLEOTIDE SEQUENCE</scope>
    <source>
        <strain evidence="1">1647</strain>
    </source>
</reference>
<sequence>MAEYRDLNAQPKRALADVVAELREQARSSKTGAAGVKDFGEHGDAVWTDADGEQQSVRAIPSALEQLKGELATGIATASKFNTVATTTPVETDGYPEGAFWTIVDFGPPMVEADRWQLVEGIWVQVGLDAGRLVAGTVDAGLIDAVALAARMVTSGLIRTAESGQRVVIDSNGLVMYGLDPDGAEYEMVRLGPSGEQLLTIGSSTISEDSVAAPRGAFDALTVGGNSLDDLLWGLPRGVRAWGTLSENSKTDASNTFVRRAELQTTLEPDRLYRVKVNSRYLYNTGSQTTYVTDVVHYSFDATPILPNNLGSGVTQGFSGRHYLPTGTYYTAPALEFMVDTSGQNGDRVFWTMYSYRTHNMATPVYIVAGSTNPIAMSIEDVGPSMPRTLKRWNDGDGGGSQDPAPIVTRRTATWDHGGFGGDTRGGNVYQGSYSSYGNRYGGWLFSSAMRSALSGSTIEKFEVYLENTHWYYGAGGTARIVPNDGAYKGVNFGNTAVLSANWPRYAGRWVTLPAAWYPHIASGTYRGVSTYATSSSLTYYGQFRGAATRFRATYRK</sequence>
<evidence type="ECO:0000313" key="2">
    <source>
        <dbReference type="Proteomes" id="UP000775129"/>
    </source>
</evidence>
<organism evidence="1 2">
    <name type="scientific">Brachybacterium paraconglomeratum</name>
    <dbReference type="NCBI Taxonomy" id="173362"/>
    <lineage>
        <taxon>Bacteria</taxon>
        <taxon>Bacillati</taxon>
        <taxon>Actinomycetota</taxon>
        <taxon>Actinomycetes</taxon>
        <taxon>Micrococcales</taxon>
        <taxon>Dermabacteraceae</taxon>
        <taxon>Brachybacterium</taxon>
    </lineage>
</organism>
<accession>A0A921KS07</accession>
<dbReference type="EMBL" id="DYWO01000474">
    <property type="protein sequence ID" value="HJF51262.1"/>
    <property type="molecule type" value="Genomic_DNA"/>
</dbReference>
<dbReference type="Proteomes" id="UP000775129">
    <property type="component" value="Unassembled WGS sequence"/>
</dbReference>
<proteinExistence type="predicted"/>
<evidence type="ECO:0000313" key="1">
    <source>
        <dbReference type="EMBL" id="HJF51262.1"/>
    </source>
</evidence>
<evidence type="ECO:0008006" key="3">
    <source>
        <dbReference type="Google" id="ProtNLM"/>
    </source>
</evidence>
<reference evidence="1" key="2">
    <citation type="submission" date="2021-09" db="EMBL/GenBank/DDBJ databases">
        <authorList>
            <person name="Gilroy R."/>
        </authorList>
    </citation>
    <scope>NUCLEOTIDE SEQUENCE</scope>
    <source>
        <strain evidence="1">1647</strain>
    </source>
</reference>
<comment type="caution">
    <text evidence="1">The sequence shown here is derived from an EMBL/GenBank/DDBJ whole genome shotgun (WGS) entry which is preliminary data.</text>
</comment>
<gene>
    <name evidence="1" type="ORF">K8W24_15980</name>
</gene>